<keyword evidence="3" id="KW-0560">Oxidoreductase</keyword>
<evidence type="ECO:0000256" key="3">
    <source>
        <dbReference type="RuleBase" id="RU003682"/>
    </source>
</evidence>
<evidence type="ECO:0000313" key="5">
    <source>
        <dbReference type="EMBL" id="PON57128.1"/>
    </source>
</evidence>
<dbReference type="AlphaFoldDB" id="A0A2P5C7V2"/>
<dbReference type="PROSITE" id="PS51471">
    <property type="entry name" value="FE2OG_OXY"/>
    <property type="match status" value="1"/>
</dbReference>
<dbReference type="SUPFAM" id="SSF51197">
    <property type="entry name" value="Clavaminate synthase-like"/>
    <property type="match status" value="1"/>
</dbReference>
<dbReference type="InterPro" id="IPR044861">
    <property type="entry name" value="IPNS-like_FE2OG_OXY"/>
</dbReference>
<evidence type="ECO:0000256" key="1">
    <source>
        <dbReference type="ARBA" id="ARBA00022723"/>
    </source>
</evidence>
<reference evidence="6" key="1">
    <citation type="submission" date="2016-06" db="EMBL/GenBank/DDBJ databases">
        <title>Parallel loss of symbiosis genes in relatives of nitrogen-fixing non-legume Parasponia.</title>
        <authorList>
            <person name="Van Velzen R."/>
            <person name="Holmer R."/>
            <person name="Bu F."/>
            <person name="Rutten L."/>
            <person name="Van Zeijl A."/>
            <person name="Liu W."/>
            <person name="Santuari L."/>
            <person name="Cao Q."/>
            <person name="Sharma T."/>
            <person name="Shen D."/>
            <person name="Roswanjaya Y."/>
            <person name="Wardhani T."/>
            <person name="Kalhor M.S."/>
            <person name="Jansen J."/>
            <person name="Van den Hoogen J."/>
            <person name="Gungor B."/>
            <person name="Hartog M."/>
            <person name="Hontelez J."/>
            <person name="Verver J."/>
            <person name="Yang W.-C."/>
            <person name="Schijlen E."/>
            <person name="Repin R."/>
            <person name="Schilthuizen M."/>
            <person name="Schranz E."/>
            <person name="Heidstra R."/>
            <person name="Miyata K."/>
            <person name="Fedorova E."/>
            <person name="Kohlen W."/>
            <person name="Bisseling T."/>
            <person name="Smit S."/>
            <person name="Geurts R."/>
        </authorList>
    </citation>
    <scope>NUCLEOTIDE SEQUENCE [LARGE SCALE GENOMIC DNA]</scope>
    <source>
        <strain evidence="6">cv. RG33-2</strain>
    </source>
</reference>
<dbReference type="InterPro" id="IPR026992">
    <property type="entry name" value="DIOX_N"/>
</dbReference>
<proteinExistence type="inferred from homology"/>
<dbReference type="EMBL" id="JXTC01000400">
    <property type="protein sequence ID" value="PON57128.1"/>
    <property type="molecule type" value="Genomic_DNA"/>
</dbReference>
<gene>
    <name evidence="5" type="ORF">TorRG33x02_294420</name>
</gene>
<keyword evidence="5" id="KW-0223">Dioxygenase</keyword>
<accession>A0A2P5C7V2</accession>
<evidence type="ECO:0000313" key="6">
    <source>
        <dbReference type="Proteomes" id="UP000237000"/>
    </source>
</evidence>
<dbReference type="InterPro" id="IPR027443">
    <property type="entry name" value="IPNS-like_sf"/>
</dbReference>
<evidence type="ECO:0000256" key="2">
    <source>
        <dbReference type="ARBA" id="ARBA00023004"/>
    </source>
</evidence>
<comment type="similarity">
    <text evidence="3">Belongs to the iron/ascorbate-dependent oxidoreductase family.</text>
</comment>
<dbReference type="InterPro" id="IPR005123">
    <property type="entry name" value="Oxoglu/Fe-dep_dioxygenase_dom"/>
</dbReference>
<dbReference type="Pfam" id="PF03171">
    <property type="entry name" value="2OG-FeII_Oxy"/>
    <property type="match status" value="1"/>
</dbReference>
<dbReference type="STRING" id="63057.A0A2P5C7V2"/>
<dbReference type="Proteomes" id="UP000237000">
    <property type="component" value="Unassembled WGS sequence"/>
</dbReference>
<keyword evidence="1 3" id="KW-0479">Metal-binding</keyword>
<keyword evidence="6" id="KW-1185">Reference proteome</keyword>
<dbReference type="GO" id="GO:0051213">
    <property type="term" value="F:dioxygenase activity"/>
    <property type="evidence" value="ECO:0007669"/>
    <property type="project" value="UniProtKB-KW"/>
</dbReference>
<dbReference type="PANTHER" id="PTHR47990">
    <property type="entry name" value="2-OXOGLUTARATE (2OG) AND FE(II)-DEPENDENT OXYGENASE SUPERFAMILY PROTEIN-RELATED"/>
    <property type="match status" value="1"/>
</dbReference>
<dbReference type="Gene3D" id="2.60.120.330">
    <property type="entry name" value="B-lactam Antibiotic, Isopenicillin N Synthase, Chain"/>
    <property type="match status" value="1"/>
</dbReference>
<comment type="caution">
    <text evidence="5">The sequence shown here is derived from an EMBL/GenBank/DDBJ whole genome shotgun (WGS) entry which is preliminary data.</text>
</comment>
<dbReference type="InParanoid" id="A0A2P5C7V2"/>
<dbReference type="InterPro" id="IPR050231">
    <property type="entry name" value="Iron_ascorbate_oxido_reductase"/>
</dbReference>
<protein>
    <submittedName>
        <fullName evidence="5">Oxoglutarate/iron-dependent dioxygenase</fullName>
    </submittedName>
</protein>
<dbReference type="Pfam" id="PF14226">
    <property type="entry name" value="DIOX_N"/>
    <property type="match status" value="1"/>
</dbReference>
<feature type="domain" description="Fe2OG dioxygenase" evidence="4">
    <location>
        <begin position="171"/>
        <end position="270"/>
    </location>
</feature>
<evidence type="ECO:0000259" key="4">
    <source>
        <dbReference type="PROSITE" id="PS51471"/>
    </source>
</evidence>
<organism evidence="5 6">
    <name type="scientific">Trema orientale</name>
    <name type="common">Charcoal tree</name>
    <name type="synonym">Celtis orientalis</name>
    <dbReference type="NCBI Taxonomy" id="63057"/>
    <lineage>
        <taxon>Eukaryota</taxon>
        <taxon>Viridiplantae</taxon>
        <taxon>Streptophyta</taxon>
        <taxon>Embryophyta</taxon>
        <taxon>Tracheophyta</taxon>
        <taxon>Spermatophyta</taxon>
        <taxon>Magnoliopsida</taxon>
        <taxon>eudicotyledons</taxon>
        <taxon>Gunneridae</taxon>
        <taxon>Pentapetalae</taxon>
        <taxon>rosids</taxon>
        <taxon>fabids</taxon>
        <taxon>Rosales</taxon>
        <taxon>Cannabaceae</taxon>
        <taxon>Trema</taxon>
    </lineage>
</organism>
<sequence>MGSGKEYKIPVINFSEENLKPGSDSWILTSKQVRYALEEYGCFEVTYHRFTLQLHNSIFGATKDFFDLPKEIKMRKTSDRPGALGYVEANPTAPFCKSTVCETIGIDDPTTIEGAGHFTNIMWPQGNDSFRENLHSFSKLVAELYETTVKMVFESYGVQDQGLLDSFKESTFHLFRFFKYKALQKNEVDVLGAHTDCSFISLLHQHQVKGLHIKTKDGQWIDAKPSPSSFLVLAGDLLMAWSNDRVHACEHDVIIEENKDRYSIVLFTFIKGVIHVPKELVDDEHPLRYKPIDCFGYEVFCSSKGSRKFACRVKDFCGI</sequence>
<dbReference type="OrthoDB" id="288590at2759"/>
<name>A0A2P5C7V2_TREOI</name>
<dbReference type="GO" id="GO:0046872">
    <property type="term" value="F:metal ion binding"/>
    <property type="evidence" value="ECO:0007669"/>
    <property type="project" value="UniProtKB-KW"/>
</dbReference>
<keyword evidence="2 3" id="KW-0408">Iron</keyword>